<dbReference type="Proteomes" id="UP001597338">
    <property type="component" value="Unassembled WGS sequence"/>
</dbReference>
<evidence type="ECO:0000256" key="1">
    <source>
        <dbReference type="SAM" id="Phobius"/>
    </source>
</evidence>
<gene>
    <name evidence="2" type="ORF">ACFSL2_06225</name>
</gene>
<keyword evidence="1" id="KW-0812">Transmembrane</keyword>
<dbReference type="RefSeq" id="WP_377197015.1">
    <property type="nucleotide sequence ID" value="NZ_JBHUHF010000001.1"/>
</dbReference>
<proteinExistence type="predicted"/>
<comment type="caution">
    <text evidence="2">The sequence shown here is derived from an EMBL/GenBank/DDBJ whole genome shotgun (WGS) entry which is preliminary data.</text>
</comment>
<protein>
    <submittedName>
        <fullName evidence="2">Uncharacterized protein</fullName>
    </submittedName>
</protein>
<reference evidence="3" key="1">
    <citation type="journal article" date="2019" name="Int. J. Syst. Evol. Microbiol.">
        <title>The Global Catalogue of Microorganisms (GCM) 10K type strain sequencing project: providing services to taxonomists for standard genome sequencing and annotation.</title>
        <authorList>
            <consortium name="The Broad Institute Genomics Platform"/>
            <consortium name="The Broad Institute Genome Sequencing Center for Infectious Disease"/>
            <person name="Wu L."/>
            <person name="Ma J."/>
        </authorList>
    </citation>
    <scope>NUCLEOTIDE SEQUENCE [LARGE SCALE GENOMIC DNA]</scope>
    <source>
        <strain evidence="3">CCM 7043</strain>
    </source>
</reference>
<evidence type="ECO:0000313" key="2">
    <source>
        <dbReference type="EMBL" id="MFD2025104.1"/>
    </source>
</evidence>
<keyword evidence="1" id="KW-1133">Transmembrane helix</keyword>
<accession>A0ABW4V5G8</accession>
<sequence length="190" mass="20365">MWFFGVPLGTIVVGGSVTSALLSTPEDQGGQASAVGVALVLVAVMTILLFFLYSYRRARLADLVNDARPSATVIPCYASGGLRQEATEAGAMATGLAWYLTTTLALTVLDDRVEVWVRGDREPRGAVMRAGMRVEVRGVLIGTNIQPGIRIADTRAAVSFVPHYARTGQGARLERALHDLGEDPARHLEM</sequence>
<organism evidence="2 3">
    <name type="scientific">Promicromonospora aerolata</name>
    <dbReference type="NCBI Taxonomy" id="195749"/>
    <lineage>
        <taxon>Bacteria</taxon>
        <taxon>Bacillati</taxon>
        <taxon>Actinomycetota</taxon>
        <taxon>Actinomycetes</taxon>
        <taxon>Micrococcales</taxon>
        <taxon>Promicromonosporaceae</taxon>
        <taxon>Promicromonospora</taxon>
    </lineage>
</organism>
<keyword evidence="1" id="KW-0472">Membrane</keyword>
<name>A0ABW4V5G8_9MICO</name>
<keyword evidence="3" id="KW-1185">Reference proteome</keyword>
<feature type="transmembrane region" description="Helical" evidence="1">
    <location>
        <begin position="32"/>
        <end position="53"/>
    </location>
</feature>
<evidence type="ECO:0000313" key="3">
    <source>
        <dbReference type="Proteomes" id="UP001597338"/>
    </source>
</evidence>
<dbReference type="EMBL" id="JBHUHF010000001">
    <property type="protein sequence ID" value="MFD2025104.1"/>
    <property type="molecule type" value="Genomic_DNA"/>
</dbReference>